<dbReference type="PANTHER" id="PTHR43072:SF36">
    <property type="entry name" value="RIBOSOMAL-PROTEIN-ALANINE ACETYLTRANSFERASE"/>
    <property type="match status" value="1"/>
</dbReference>
<reference evidence="2" key="2">
    <citation type="submission" date="2020-09" db="EMBL/GenBank/DDBJ databases">
        <authorList>
            <person name="Sun Q."/>
            <person name="Ohkuma M."/>
        </authorList>
    </citation>
    <scope>NUCLEOTIDE SEQUENCE</scope>
    <source>
        <strain evidence="2">JCM 19831</strain>
    </source>
</reference>
<dbReference type="Proteomes" id="UP000642070">
    <property type="component" value="Unassembled WGS sequence"/>
</dbReference>
<dbReference type="PANTHER" id="PTHR43072">
    <property type="entry name" value="N-ACETYLTRANSFERASE"/>
    <property type="match status" value="1"/>
</dbReference>
<dbReference type="InterPro" id="IPR016181">
    <property type="entry name" value="Acyl_CoA_acyltransferase"/>
</dbReference>
<dbReference type="InterPro" id="IPR000182">
    <property type="entry name" value="GNAT_dom"/>
</dbReference>
<sequence>MTEPLIRLARPGDYDAIAAVVDDWWGRPILAGLPRLFLDHFHRTSLVAEGPAGLRGFLVGILSPSEPDEAYIHFVGVHPGTRGQGLARTLYERFFALAREHDRRVVSAITSPVNEASIAFHRRLGFTVGGPVPDYNGPGRTLVTFVRDL</sequence>
<gene>
    <name evidence="2" type="ORF">GCM10007977_059420</name>
</gene>
<dbReference type="EMBL" id="BMPI01000032">
    <property type="protein sequence ID" value="GGM49861.1"/>
    <property type="molecule type" value="Genomic_DNA"/>
</dbReference>
<reference evidence="2" key="1">
    <citation type="journal article" date="2014" name="Int. J. Syst. Evol. Microbiol.">
        <title>Complete genome sequence of Corynebacterium casei LMG S-19264T (=DSM 44701T), isolated from a smear-ripened cheese.</title>
        <authorList>
            <consortium name="US DOE Joint Genome Institute (JGI-PGF)"/>
            <person name="Walter F."/>
            <person name="Albersmeier A."/>
            <person name="Kalinowski J."/>
            <person name="Ruckert C."/>
        </authorList>
    </citation>
    <scope>NUCLEOTIDE SEQUENCE</scope>
    <source>
        <strain evidence="2">JCM 19831</strain>
    </source>
</reference>
<dbReference type="Pfam" id="PF00583">
    <property type="entry name" value="Acetyltransf_1"/>
    <property type="match status" value="1"/>
</dbReference>
<name>A0A917WZI6_9ACTN</name>
<dbReference type="CDD" id="cd04301">
    <property type="entry name" value="NAT_SF"/>
    <property type="match status" value="1"/>
</dbReference>
<dbReference type="AlphaFoldDB" id="A0A917WZI6"/>
<proteinExistence type="predicted"/>
<keyword evidence="3" id="KW-1185">Reference proteome</keyword>
<dbReference type="GO" id="GO:0016747">
    <property type="term" value="F:acyltransferase activity, transferring groups other than amino-acyl groups"/>
    <property type="evidence" value="ECO:0007669"/>
    <property type="project" value="InterPro"/>
</dbReference>
<comment type="caution">
    <text evidence="2">The sequence shown here is derived from an EMBL/GenBank/DDBJ whole genome shotgun (WGS) entry which is preliminary data.</text>
</comment>
<evidence type="ECO:0000259" key="1">
    <source>
        <dbReference type="PROSITE" id="PS51186"/>
    </source>
</evidence>
<evidence type="ECO:0000313" key="2">
    <source>
        <dbReference type="EMBL" id="GGM49861.1"/>
    </source>
</evidence>
<dbReference type="SUPFAM" id="SSF55729">
    <property type="entry name" value="Acyl-CoA N-acyltransferases (Nat)"/>
    <property type="match status" value="1"/>
</dbReference>
<dbReference type="InterPro" id="IPR017255">
    <property type="entry name" value="AcTrfase_GNAT_prd"/>
</dbReference>
<protein>
    <recommendedName>
        <fullName evidence="1">N-acetyltransferase domain-containing protein</fullName>
    </recommendedName>
</protein>
<evidence type="ECO:0000313" key="3">
    <source>
        <dbReference type="Proteomes" id="UP000642070"/>
    </source>
</evidence>
<dbReference type="PROSITE" id="PS51186">
    <property type="entry name" value="GNAT"/>
    <property type="match status" value="1"/>
</dbReference>
<organism evidence="2 3">
    <name type="scientific">Dactylosporangium sucinum</name>
    <dbReference type="NCBI Taxonomy" id="1424081"/>
    <lineage>
        <taxon>Bacteria</taxon>
        <taxon>Bacillati</taxon>
        <taxon>Actinomycetota</taxon>
        <taxon>Actinomycetes</taxon>
        <taxon>Micromonosporales</taxon>
        <taxon>Micromonosporaceae</taxon>
        <taxon>Dactylosporangium</taxon>
    </lineage>
</organism>
<dbReference type="Gene3D" id="3.40.630.30">
    <property type="match status" value="1"/>
</dbReference>
<dbReference type="RefSeq" id="WP_190253263.1">
    <property type="nucleotide sequence ID" value="NZ_BMPI01000032.1"/>
</dbReference>
<dbReference type="PIRSF" id="PIRSF037663">
    <property type="entry name" value="Acetyltransf_GNAT_prd"/>
    <property type="match status" value="1"/>
</dbReference>
<accession>A0A917WZI6</accession>
<feature type="domain" description="N-acetyltransferase" evidence="1">
    <location>
        <begin position="4"/>
        <end position="149"/>
    </location>
</feature>